<dbReference type="GO" id="GO:0008933">
    <property type="term" value="F:peptidoglycan lytic transglycosylase activity"/>
    <property type="evidence" value="ECO:0007669"/>
    <property type="project" value="InterPro"/>
</dbReference>
<evidence type="ECO:0000313" key="3">
    <source>
        <dbReference type="EMBL" id="KXB35650.1"/>
    </source>
</evidence>
<dbReference type="InterPro" id="IPR008258">
    <property type="entry name" value="Transglycosylase_SLT_dom_1"/>
</dbReference>
<dbReference type="PROSITE" id="PS00922">
    <property type="entry name" value="TRANSGLYCOSYLASE"/>
    <property type="match status" value="1"/>
</dbReference>
<evidence type="ECO:0000256" key="1">
    <source>
        <dbReference type="ARBA" id="ARBA00007734"/>
    </source>
</evidence>
<gene>
    <name evidence="3" type="ORF">HMPREF3192_00055</name>
</gene>
<keyword evidence="4" id="KW-1185">Reference proteome</keyword>
<organism evidence="3 4">
    <name type="scientific">Atopobium deltae</name>
    <dbReference type="NCBI Taxonomy" id="1393034"/>
    <lineage>
        <taxon>Bacteria</taxon>
        <taxon>Bacillati</taxon>
        <taxon>Actinomycetota</taxon>
        <taxon>Coriobacteriia</taxon>
        <taxon>Coriobacteriales</taxon>
        <taxon>Atopobiaceae</taxon>
        <taxon>Atopobium</taxon>
    </lineage>
</organism>
<dbReference type="RefSeq" id="WP_066304329.1">
    <property type="nucleotide sequence ID" value="NZ_KQ959483.1"/>
</dbReference>
<dbReference type="SUPFAM" id="SSF53955">
    <property type="entry name" value="Lysozyme-like"/>
    <property type="match status" value="1"/>
</dbReference>
<dbReference type="PANTHER" id="PTHR37423:SF2">
    <property type="entry name" value="MEMBRANE-BOUND LYTIC MUREIN TRANSGLYCOSYLASE C"/>
    <property type="match status" value="1"/>
</dbReference>
<dbReference type="EMBL" id="LSCR01000001">
    <property type="protein sequence ID" value="KXB35650.1"/>
    <property type="molecule type" value="Genomic_DNA"/>
</dbReference>
<sequence>MRIFGRKKLRFFRWFRILPLLVLVVLASFAYAFEMIPAAVARPWVAPVKYNDAVVASAARHNVDPYLACAVIRCESNWNPQAQSSVGAKGLMQLMPKTAQELADLRLVDGKAYDPKNLFDPKTNIEYGCAYLSYLQKRLKKTDKVIAAYNAGIGRVKRWSANLIDDERFKETISYPETALYVKRVELSYAEYKRLWPQGIA</sequence>
<comment type="caution">
    <text evidence="3">The sequence shown here is derived from an EMBL/GenBank/DDBJ whole genome shotgun (WGS) entry which is preliminary data.</text>
</comment>
<dbReference type="Proteomes" id="UP000070675">
    <property type="component" value="Unassembled WGS sequence"/>
</dbReference>
<proteinExistence type="inferred from homology"/>
<dbReference type="CDD" id="cd16896">
    <property type="entry name" value="LT_Slt70-like"/>
    <property type="match status" value="1"/>
</dbReference>
<dbReference type="STRING" id="1393034.HMPREF3192_00055"/>
<accession>A0A133XXH8</accession>
<dbReference type="PATRIC" id="fig|1393034.3.peg.51"/>
<dbReference type="AlphaFoldDB" id="A0A133XXH8"/>
<protein>
    <submittedName>
        <fullName evidence="3">Transglycosylase SLT domain protein</fullName>
    </submittedName>
</protein>
<dbReference type="GO" id="GO:0016020">
    <property type="term" value="C:membrane"/>
    <property type="evidence" value="ECO:0007669"/>
    <property type="project" value="InterPro"/>
</dbReference>
<reference evidence="4" key="1">
    <citation type="submission" date="2016-01" db="EMBL/GenBank/DDBJ databases">
        <authorList>
            <person name="Mitreva M."/>
            <person name="Pepin K.H."/>
            <person name="Mihindukulasuriya K.A."/>
            <person name="Fulton R."/>
            <person name="Fronick C."/>
            <person name="O'Laughlin M."/>
            <person name="Miner T."/>
            <person name="Herter B."/>
            <person name="Rosa B.A."/>
            <person name="Cordes M."/>
            <person name="Tomlinson C."/>
            <person name="Wollam A."/>
            <person name="Palsikar V.B."/>
            <person name="Mardis E.R."/>
            <person name="Wilson R.K."/>
        </authorList>
    </citation>
    <scope>NUCLEOTIDE SEQUENCE [LARGE SCALE GENOMIC DNA]</scope>
    <source>
        <strain evidence="4">DNF00019</strain>
    </source>
</reference>
<feature type="domain" description="Transglycosylase SLT" evidence="2">
    <location>
        <begin position="56"/>
        <end position="162"/>
    </location>
</feature>
<dbReference type="GO" id="GO:0000270">
    <property type="term" value="P:peptidoglycan metabolic process"/>
    <property type="evidence" value="ECO:0007669"/>
    <property type="project" value="InterPro"/>
</dbReference>
<name>A0A133XXH8_9ACTN</name>
<evidence type="ECO:0000313" key="4">
    <source>
        <dbReference type="Proteomes" id="UP000070675"/>
    </source>
</evidence>
<dbReference type="Gene3D" id="1.10.530.10">
    <property type="match status" value="1"/>
</dbReference>
<dbReference type="Pfam" id="PF01464">
    <property type="entry name" value="SLT"/>
    <property type="match status" value="1"/>
</dbReference>
<evidence type="ECO:0000259" key="2">
    <source>
        <dbReference type="Pfam" id="PF01464"/>
    </source>
</evidence>
<dbReference type="InterPro" id="IPR023346">
    <property type="entry name" value="Lysozyme-like_dom_sf"/>
</dbReference>
<comment type="similarity">
    <text evidence="1">Belongs to the transglycosylase Slt family.</text>
</comment>
<dbReference type="PANTHER" id="PTHR37423">
    <property type="entry name" value="SOLUBLE LYTIC MUREIN TRANSGLYCOSYLASE-RELATED"/>
    <property type="match status" value="1"/>
</dbReference>
<dbReference type="InterPro" id="IPR000189">
    <property type="entry name" value="Transglyc_AS"/>
</dbReference>